<evidence type="ECO:0008006" key="5">
    <source>
        <dbReference type="Google" id="ProtNLM"/>
    </source>
</evidence>
<dbReference type="Gene3D" id="2.80.10.50">
    <property type="match status" value="1"/>
</dbReference>
<dbReference type="EMBL" id="JACAZI010000005">
    <property type="protein sequence ID" value="KAF7360773.1"/>
    <property type="molecule type" value="Genomic_DNA"/>
</dbReference>
<dbReference type="SUPFAM" id="SSF50370">
    <property type="entry name" value="Ricin B-like lectins"/>
    <property type="match status" value="1"/>
</dbReference>
<dbReference type="Proteomes" id="UP000620124">
    <property type="component" value="Unassembled WGS sequence"/>
</dbReference>
<proteinExistence type="predicted"/>
<feature type="chain" id="PRO_5034462848" description="Ricin B lectin domain-containing protein" evidence="2">
    <location>
        <begin position="18"/>
        <end position="207"/>
    </location>
</feature>
<dbReference type="CDD" id="cd00161">
    <property type="entry name" value="beta-trefoil_Ricin-like"/>
    <property type="match status" value="1"/>
</dbReference>
<accession>A0A8H6YJ55</accession>
<evidence type="ECO:0000313" key="3">
    <source>
        <dbReference type="EMBL" id="KAF7360773.1"/>
    </source>
</evidence>
<evidence type="ECO:0000313" key="4">
    <source>
        <dbReference type="Proteomes" id="UP000620124"/>
    </source>
</evidence>
<feature type="compositionally biased region" description="Polar residues" evidence="1">
    <location>
        <begin position="120"/>
        <end position="131"/>
    </location>
</feature>
<evidence type="ECO:0000256" key="1">
    <source>
        <dbReference type="SAM" id="MobiDB-lite"/>
    </source>
</evidence>
<feature type="signal peptide" evidence="2">
    <location>
        <begin position="1"/>
        <end position="17"/>
    </location>
</feature>
<keyword evidence="4" id="KW-1185">Reference proteome</keyword>
<dbReference type="AlphaFoldDB" id="A0A8H6YJ55"/>
<feature type="region of interest" description="Disordered" evidence="1">
    <location>
        <begin position="111"/>
        <end position="160"/>
    </location>
</feature>
<protein>
    <recommendedName>
        <fullName evidence="5">Ricin B lectin domain-containing protein</fullName>
    </recommendedName>
</protein>
<evidence type="ECO:0000256" key="2">
    <source>
        <dbReference type="SAM" id="SignalP"/>
    </source>
</evidence>
<comment type="caution">
    <text evidence="3">The sequence shown here is derived from an EMBL/GenBank/DDBJ whole genome shotgun (WGS) entry which is preliminary data.</text>
</comment>
<dbReference type="PROSITE" id="PS50231">
    <property type="entry name" value="RICIN_B_LECTIN"/>
    <property type="match status" value="1"/>
</dbReference>
<organism evidence="3 4">
    <name type="scientific">Mycena venus</name>
    <dbReference type="NCBI Taxonomy" id="2733690"/>
    <lineage>
        <taxon>Eukaryota</taxon>
        <taxon>Fungi</taxon>
        <taxon>Dikarya</taxon>
        <taxon>Basidiomycota</taxon>
        <taxon>Agaricomycotina</taxon>
        <taxon>Agaricomycetes</taxon>
        <taxon>Agaricomycetidae</taxon>
        <taxon>Agaricales</taxon>
        <taxon>Marasmiineae</taxon>
        <taxon>Mycenaceae</taxon>
        <taxon>Mycena</taxon>
    </lineage>
</organism>
<dbReference type="OrthoDB" id="6770063at2759"/>
<reference evidence="3" key="1">
    <citation type="submission" date="2020-05" db="EMBL/GenBank/DDBJ databases">
        <title>Mycena genomes resolve the evolution of fungal bioluminescence.</title>
        <authorList>
            <person name="Tsai I.J."/>
        </authorList>
    </citation>
    <scope>NUCLEOTIDE SEQUENCE</scope>
    <source>
        <strain evidence="3">CCC161011</strain>
    </source>
</reference>
<name>A0A8H6YJ55_9AGAR</name>
<gene>
    <name evidence="3" type="ORF">MVEN_00809300</name>
</gene>
<sequence>MQLTALFALALVSAAAAAPTQLTSRATQNVYTIHPNGDTTKCVGVLGGAFVVGAAADIFDCNGSATQKWYFTSGPRMTNPADGSEWALDVALLGEANRELVNGVKVVLNKSADGGEDGSPYQSWGWSQRPQRPQDPAQHLSAGERSHVSGFDGRNQGEPQPAADLAVCRWEYKPDLDVHSGWADYDLNTTFTGHPVTPMLASSLMLI</sequence>
<keyword evidence="2" id="KW-0732">Signal</keyword>
<dbReference type="InterPro" id="IPR035992">
    <property type="entry name" value="Ricin_B-like_lectins"/>
</dbReference>